<proteinExistence type="predicted"/>
<dbReference type="Gene3D" id="3.80.10.10">
    <property type="entry name" value="Ribonuclease Inhibitor"/>
    <property type="match status" value="1"/>
</dbReference>
<dbReference type="EMBL" id="JAACJK010000009">
    <property type="protein sequence ID" value="KAF5339163.1"/>
    <property type="molecule type" value="Genomic_DNA"/>
</dbReference>
<evidence type="ECO:0000313" key="2">
    <source>
        <dbReference type="Proteomes" id="UP000541558"/>
    </source>
</evidence>
<dbReference type="Proteomes" id="UP000541558">
    <property type="component" value="Unassembled WGS sequence"/>
</dbReference>
<protein>
    <submittedName>
        <fullName evidence="1">Uncharacterized protein</fullName>
    </submittedName>
</protein>
<dbReference type="AlphaFoldDB" id="A0A8H5FJY8"/>
<organism evidence="1 2">
    <name type="scientific">Ephemerocybe angulata</name>
    <dbReference type="NCBI Taxonomy" id="980116"/>
    <lineage>
        <taxon>Eukaryota</taxon>
        <taxon>Fungi</taxon>
        <taxon>Dikarya</taxon>
        <taxon>Basidiomycota</taxon>
        <taxon>Agaricomycotina</taxon>
        <taxon>Agaricomycetes</taxon>
        <taxon>Agaricomycetidae</taxon>
        <taxon>Agaricales</taxon>
        <taxon>Agaricineae</taxon>
        <taxon>Psathyrellaceae</taxon>
        <taxon>Ephemerocybe</taxon>
    </lineage>
</organism>
<dbReference type="InterPro" id="IPR032675">
    <property type="entry name" value="LRR_dom_sf"/>
</dbReference>
<dbReference type="OrthoDB" id="3174539at2759"/>
<keyword evidence="2" id="KW-1185">Reference proteome</keyword>
<name>A0A8H5FJY8_9AGAR</name>
<evidence type="ECO:0000313" key="1">
    <source>
        <dbReference type="EMBL" id="KAF5339163.1"/>
    </source>
</evidence>
<comment type="caution">
    <text evidence="1">The sequence shown here is derived from an EMBL/GenBank/DDBJ whole genome shotgun (WGS) entry which is preliminary data.</text>
</comment>
<dbReference type="SUPFAM" id="SSF52047">
    <property type="entry name" value="RNI-like"/>
    <property type="match status" value="1"/>
</dbReference>
<gene>
    <name evidence="1" type="ORF">D9611_011231</name>
</gene>
<sequence>MVSRKKKVKAASEDANALPLVPSSHRVFASQEILGEILHIFAYDRAEEVKERFKRSPNRWKTELLPLLVINRAFYDCVTTALWNKLDSLVPLTRLLPSVTQFSHPALLSPKEDVDIWARFKVYSSKTVSLGLKGPRDDEGAWLSFLFSQPSCPKSLFPRLQNLTIHQADVITCTILPAVAHQLKHCDLKDNSSNSPCRYTLATLSVRSPGLSSLKLHSHPTKSVMQCLGTLGGLQRLTIDSQWSQPLVEKFEAISQLSLVRGLRALFLSYPTSSSEHGPPEGYAADVKECLDAEPHLPNLERLVVVGDGLTQHMIARGAALPNTLQHLDLVCLPPDSGRELFIPLLLQVYLERNKGLETFRVKWESARNTDAACRHKDMEPLLVQTDPVYQTSCAQFLLALSQASSLTELRIDGIPFLDDDIGSKICEFIPNFPNLRRLTLRPLTTAPHWIGAYSSKKPPKPVPITFLEPIARACTTLEWIDMPVTWGTPLPLPDRHPAPHSITRMWLAGSDNGHPRSLQGCIAVGRYLNRVFPNLNCLSEIPEGYGKKGKYADWEVKPDWLSAMERGSDSERVKYGNGEAAFWKEIEVLIHSYHDERTHAVLDSSSKASSS</sequence>
<reference evidence="1 2" key="1">
    <citation type="journal article" date="2020" name="ISME J.">
        <title>Uncovering the hidden diversity of litter-decomposition mechanisms in mushroom-forming fungi.</title>
        <authorList>
            <person name="Floudas D."/>
            <person name="Bentzer J."/>
            <person name="Ahren D."/>
            <person name="Johansson T."/>
            <person name="Persson P."/>
            <person name="Tunlid A."/>
        </authorList>
    </citation>
    <scope>NUCLEOTIDE SEQUENCE [LARGE SCALE GENOMIC DNA]</scope>
    <source>
        <strain evidence="1 2">CBS 175.51</strain>
    </source>
</reference>
<accession>A0A8H5FJY8</accession>